<protein>
    <submittedName>
        <fullName evidence="3">ABC-type uncharacterized transport system permease subunit</fullName>
    </submittedName>
</protein>
<feature type="domain" description="Cytochrome c assembly protein" evidence="2">
    <location>
        <begin position="49"/>
        <end position="271"/>
    </location>
</feature>
<dbReference type="RefSeq" id="WP_134082449.1">
    <property type="nucleotide sequence ID" value="NZ_SOQX01000002.1"/>
</dbReference>
<proteinExistence type="predicted"/>
<comment type="caution">
    <text evidence="3">The sequence shown here is derived from an EMBL/GenBank/DDBJ whole genome shotgun (WGS) entry which is preliminary data.</text>
</comment>
<dbReference type="PANTHER" id="PTHR38034">
    <property type="entry name" value="INNER MEMBRANE PROTEIN YPJD"/>
    <property type="match status" value="1"/>
</dbReference>
<dbReference type="GO" id="GO:0017004">
    <property type="term" value="P:cytochrome complex assembly"/>
    <property type="evidence" value="ECO:0007669"/>
    <property type="project" value="InterPro"/>
</dbReference>
<dbReference type="GO" id="GO:0020037">
    <property type="term" value="F:heme binding"/>
    <property type="evidence" value="ECO:0007669"/>
    <property type="project" value="InterPro"/>
</dbReference>
<dbReference type="GO" id="GO:0005886">
    <property type="term" value="C:plasma membrane"/>
    <property type="evidence" value="ECO:0007669"/>
    <property type="project" value="TreeGrafter"/>
</dbReference>
<keyword evidence="1" id="KW-1133">Transmembrane helix</keyword>
<dbReference type="Pfam" id="PF01578">
    <property type="entry name" value="Cytochrom_C_asm"/>
    <property type="match status" value="1"/>
</dbReference>
<keyword evidence="4" id="KW-1185">Reference proteome</keyword>
<evidence type="ECO:0000313" key="3">
    <source>
        <dbReference type="EMBL" id="TDY02391.1"/>
    </source>
</evidence>
<feature type="transmembrane region" description="Helical" evidence="1">
    <location>
        <begin position="71"/>
        <end position="90"/>
    </location>
</feature>
<name>A0A4R8INE6_9GAMM</name>
<keyword evidence="1" id="KW-0812">Transmembrane</keyword>
<feature type="transmembrane region" description="Helical" evidence="1">
    <location>
        <begin position="97"/>
        <end position="116"/>
    </location>
</feature>
<dbReference type="InterPro" id="IPR052372">
    <property type="entry name" value="YpjD/HemX"/>
</dbReference>
<reference evidence="3 4" key="1">
    <citation type="submission" date="2019-03" db="EMBL/GenBank/DDBJ databases">
        <title>Genomic Encyclopedia of Type Strains, Phase IV (KMG-IV): sequencing the most valuable type-strain genomes for metagenomic binning, comparative biology and taxonomic classification.</title>
        <authorList>
            <person name="Goeker M."/>
        </authorList>
    </citation>
    <scope>NUCLEOTIDE SEQUENCE [LARGE SCALE GENOMIC DNA]</scope>
    <source>
        <strain evidence="3 4">DSM 16326</strain>
    </source>
</reference>
<keyword evidence="1" id="KW-0472">Membrane</keyword>
<dbReference type="EMBL" id="SOQX01000002">
    <property type="protein sequence ID" value="TDY02391.1"/>
    <property type="molecule type" value="Genomic_DNA"/>
</dbReference>
<dbReference type="Proteomes" id="UP000294914">
    <property type="component" value="Unassembled WGS sequence"/>
</dbReference>
<dbReference type="AlphaFoldDB" id="A0A4R8INE6"/>
<accession>A0A4R8INE6</accession>
<evidence type="ECO:0000313" key="4">
    <source>
        <dbReference type="Proteomes" id="UP000294914"/>
    </source>
</evidence>
<organism evidence="3 4">
    <name type="scientific">Thiohalophilus thiocyanatoxydans</name>
    <dbReference type="NCBI Taxonomy" id="381308"/>
    <lineage>
        <taxon>Bacteria</taxon>
        <taxon>Pseudomonadati</taxon>
        <taxon>Pseudomonadota</taxon>
        <taxon>Gammaproteobacteria</taxon>
        <taxon>Thiohalomonadales</taxon>
        <taxon>Thiohalophilaceae</taxon>
        <taxon>Thiohalophilus</taxon>
    </lineage>
</organism>
<dbReference type="InterPro" id="IPR002541">
    <property type="entry name" value="Cyt_c_assembly"/>
</dbReference>
<dbReference type="PANTHER" id="PTHR38034:SF1">
    <property type="entry name" value="INNER MEMBRANE PROTEIN YPJD"/>
    <property type="match status" value="1"/>
</dbReference>
<evidence type="ECO:0000256" key="1">
    <source>
        <dbReference type="SAM" id="Phobius"/>
    </source>
</evidence>
<feature type="transmembrane region" description="Helical" evidence="1">
    <location>
        <begin position="219"/>
        <end position="237"/>
    </location>
</feature>
<feature type="transmembrane region" description="Helical" evidence="1">
    <location>
        <begin position="249"/>
        <end position="272"/>
    </location>
</feature>
<evidence type="ECO:0000259" key="2">
    <source>
        <dbReference type="Pfam" id="PF01578"/>
    </source>
</evidence>
<gene>
    <name evidence="3" type="ORF">EDC23_0759</name>
</gene>
<feature type="transmembrane region" description="Helical" evidence="1">
    <location>
        <begin position="46"/>
        <end position="65"/>
    </location>
</feature>
<dbReference type="OrthoDB" id="9780793at2"/>
<feature type="transmembrane region" description="Helical" evidence="1">
    <location>
        <begin position="6"/>
        <end position="26"/>
    </location>
</feature>
<feature type="transmembrane region" description="Helical" evidence="1">
    <location>
        <begin position="136"/>
        <end position="158"/>
    </location>
</feature>
<feature type="transmembrane region" description="Helical" evidence="1">
    <location>
        <begin position="185"/>
        <end position="207"/>
    </location>
</feature>
<sequence>MNSLALNLFLPGVAGILLYLLAGGLLWQRLIGGAMAQQAARLRPLLIGLVAVALHGSLLWQLLWTDAGLDVGFYTVFSLVGWLVALLLILSSFTRPIESLGIVVLPFTALTVLLRLLSDEHQYLARDLSAGLEFHILISILAYSLLSIAVVQAILLYFQEAHLHNKQPGGILRALPPLETMETMLFQMIGLGFIVLSVSLLSGGFYLEDLFAQHLVHKTVLSIIAWILFAILLWGRIQFGWRGRVAIRWTIAAFIALMLAYFGSKFVIELILHQA</sequence>